<dbReference type="Pfam" id="PF05201">
    <property type="entry name" value="GlutR_N"/>
    <property type="match status" value="1"/>
</dbReference>
<evidence type="ECO:0000256" key="2">
    <source>
        <dbReference type="ARBA" id="ARBA00023002"/>
    </source>
</evidence>
<keyword evidence="3" id="KW-0627">Porphyrin biosynthesis</keyword>
<dbReference type="STRING" id="1265861.BCAMP_11345"/>
<dbReference type="PANTHER" id="PTHR43120">
    <property type="entry name" value="GLUTAMYL-TRNA REDUCTASE 1, CHLOROPLASTIC"/>
    <property type="match status" value="1"/>
</dbReference>
<evidence type="ECO:0000256" key="1">
    <source>
        <dbReference type="ARBA" id="ARBA00022857"/>
    </source>
</evidence>
<keyword evidence="2 6" id="KW-0560">Oxidoreductase</keyword>
<dbReference type="OrthoDB" id="110209at2"/>
<dbReference type="InterPro" id="IPR015895">
    <property type="entry name" value="4pyrrol_synth_GluRdtase_N"/>
</dbReference>
<dbReference type="PATRIC" id="fig|1265861.3.peg.2232"/>
<comment type="pathway">
    <text evidence="4">Porphyrin-containing compound metabolism.</text>
</comment>
<dbReference type="InterPro" id="IPR036343">
    <property type="entry name" value="GluRdtase_N_sf"/>
</dbReference>
<evidence type="ECO:0000259" key="5">
    <source>
        <dbReference type="Pfam" id="PF05201"/>
    </source>
</evidence>
<name>W7CS85_9LIST</name>
<dbReference type="AlphaFoldDB" id="W7CS85"/>
<evidence type="ECO:0000256" key="3">
    <source>
        <dbReference type="ARBA" id="ARBA00023244"/>
    </source>
</evidence>
<dbReference type="PANTHER" id="PTHR43120:SF1">
    <property type="entry name" value="GLUTAMYL-TRNA REDUCTASE 1, CHLOROPLASTIC"/>
    <property type="match status" value="1"/>
</dbReference>
<dbReference type="FunFam" id="3.30.460.30:FF:000001">
    <property type="entry name" value="Glutamyl-tRNA reductase"/>
    <property type="match status" value="1"/>
</dbReference>
<dbReference type="EMBL" id="AODH01000051">
    <property type="protein sequence ID" value="EUJ35858.1"/>
    <property type="molecule type" value="Genomic_DNA"/>
</dbReference>
<dbReference type="SUPFAM" id="SSF69742">
    <property type="entry name" value="Glutamyl tRNA-reductase catalytic, N-terminal domain"/>
    <property type="match status" value="1"/>
</dbReference>
<accession>W7CS85</accession>
<comment type="caution">
    <text evidence="6">The sequence shown here is derived from an EMBL/GenBank/DDBJ whole genome shotgun (WGS) entry which is preliminary data.</text>
</comment>
<dbReference type="Gene3D" id="3.30.460.30">
    <property type="entry name" value="Glutamyl-tRNA reductase, N-terminal domain"/>
    <property type="match status" value="1"/>
</dbReference>
<dbReference type="GO" id="GO:0008883">
    <property type="term" value="F:glutamyl-tRNA reductase activity"/>
    <property type="evidence" value="ECO:0007669"/>
    <property type="project" value="UniProtKB-EC"/>
</dbReference>
<evidence type="ECO:0000313" key="7">
    <source>
        <dbReference type="Proteomes" id="UP000019243"/>
    </source>
</evidence>
<proteinExistence type="predicted"/>
<keyword evidence="7" id="KW-1185">Reference proteome</keyword>
<evidence type="ECO:0000256" key="4">
    <source>
        <dbReference type="ARBA" id="ARBA00023444"/>
    </source>
</evidence>
<evidence type="ECO:0000313" key="6">
    <source>
        <dbReference type="EMBL" id="EUJ35858.1"/>
    </source>
</evidence>
<reference evidence="6 7" key="1">
    <citation type="submission" date="2012-12" db="EMBL/GenBank/DDBJ databases">
        <title>Novel taxa of Listeriaceae from agricultural environments in the United States.</title>
        <authorList>
            <person name="den Bakker H.C."/>
            <person name="Allred A."/>
            <person name="Warchocki S."/>
            <person name="Wright E.M."/>
            <person name="Burrell A."/>
            <person name="Nightingale K.K."/>
            <person name="Kephart D."/>
            <person name="Wiedmann M."/>
        </authorList>
    </citation>
    <scope>NUCLEOTIDE SEQUENCE [LARGE SCALE GENOMIC DNA]</scope>
    <source>
        <strain evidence="6 7">FSL F6-1037</strain>
    </source>
</reference>
<dbReference type="Proteomes" id="UP000019243">
    <property type="component" value="Unassembled WGS sequence"/>
</dbReference>
<dbReference type="GO" id="GO:0006779">
    <property type="term" value="P:porphyrin-containing compound biosynthetic process"/>
    <property type="evidence" value="ECO:0007669"/>
    <property type="project" value="UniProtKB-KW"/>
</dbReference>
<dbReference type="RefSeq" id="WP_051457044.1">
    <property type="nucleotide sequence ID" value="NZ_AODH01000051.1"/>
</dbReference>
<sequence length="165" mass="18954">MEVLVATINYEAVSIADRERYHLNEEVLDATMQRLNQQNSVLENVILSTCNRTELYLVVDEVKRGRYYVRAFLAALFEQSYEQIAKQVMFYDNDLAVKHLFEVSTSLASMIVGETQILGQVKDSFERAQQAETVGMVLKELFKEAITVGKKSPIRNVNWRRLSIA</sequence>
<organism evidence="6 7">
    <name type="scientific">Brochothrix campestris FSL F6-1037</name>
    <dbReference type="NCBI Taxonomy" id="1265861"/>
    <lineage>
        <taxon>Bacteria</taxon>
        <taxon>Bacillati</taxon>
        <taxon>Bacillota</taxon>
        <taxon>Bacilli</taxon>
        <taxon>Bacillales</taxon>
        <taxon>Listeriaceae</taxon>
        <taxon>Brochothrix</taxon>
    </lineage>
</organism>
<protein>
    <submittedName>
        <fullName evidence="6">Glutamyl-tRNA reductase</fullName>
        <ecNumber evidence="6">1.2.1.70</ecNumber>
    </submittedName>
</protein>
<gene>
    <name evidence="6" type="primary">hemA</name>
    <name evidence="6" type="ORF">BCAMP_11345</name>
</gene>
<dbReference type="EC" id="1.2.1.70" evidence="6"/>
<dbReference type="GO" id="GO:0050661">
    <property type="term" value="F:NADP binding"/>
    <property type="evidence" value="ECO:0007669"/>
    <property type="project" value="InterPro"/>
</dbReference>
<feature type="domain" description="Glutamyl-tRNA reductase N-terminal" evidence="5">
    <location>
        <begin position="8"/>
        <end position="151"/>
    </location>
</feature>
<keyword evidence="1" id="KW-0521">NADP</keyword>